<accession>A0A919B246</accession>
<dbReference type="InterPro" id="IPR023885">
    <property type="entry name" value="4Fe4S-binding_SPASM_dom"/>
</dbReference>
<dbReference type="InterPro" id="IPR007197">
    <property type="entry name" value="rSAM"/>
</dbReference>
<dbReference type="Proteomes" id="UP000638313">
    <property type="component" value="Unassembled WGS sequence"/>
</dbReference>
<dbReference type="GO" id="GO:0046872">
    <property type="term" value="F:metal ion binding"/>
    <property type="evidence" value="ECO:0007669"/>
    <property type="project" value="UniProtKB-KW"/>
</dbReference>
<evidence type="ECO:0000256" key="2">
    <source>
        <dbReference type="ARBA" id="ARBA00022723"/>
    </source>
</evidence>
<gene>
    <name evidence="7" type="ORF">GCM10010218_20130</name>
</gene>
<keyword evidence="3" id="KW-0408">Iron</keyword>
<dbReference type="SFLD" id="SFLDS00029">
    <property type="entry name" value="Radical_SAM"/>
    <property type="match status" value="1"/>
</dbReference>
<protein>
    <recommendedName>
        <fullName evidence="9">Radical SAM protein</fullName>
    </recommendedName>
</protein>
<dbReference type="InterPro" id="IPR013785">
    <property type="entry name" value="Aldolase_TIM"/>
</dbReference>
<keyword evidence="4" id="KW-0411">Iron-sulfur</keyword>
<comment type="caution">
    <text evidence="7">The sequence shown here is derived from an EMBL/GenBank/DDBJ whole genome shotgun (WGS) entry which is preliminary data.</text>
</comment>
<evidence type="ECO:0000256" key="3">
    <source>
        <dbReference type="ARBA" id="ARBA00023004"/>
    </source>
</evidence>
<dbReference type="GO" id="GO:0051536">
    <property type="term" value="F:iron-sulfur cluster binding"/>
    <property type="evidence" value="ECO:0007669"/>
    <property type="project" value="UniProtKB-KW"/>
</dbReference>
<evidence type="ECO:0000256" key="4">
    <source>
        <dbReference type="ARBA" id="ARBA00023014"/>
    </source>
</evidence>
<dbReference type="CDD" id="cd21109">
    <property type="entry name" value="SPASM"/>
    <property type="match status" value="1"/>
</dbReference>
<keyword evidence="8" id="KW-1185">Reference proteome</keyword>
<dbReference type="GO" id="GO:0003824">
    <property type="term" value="F:catalytic activity"/>
    <property type="evidence" value="ECO:0007669"/>
    <property type="project" value="InterPro"/>
</dbReference>
<keyword evidence="1" id="KW-0949">S-adenosyl-L-methionine</keyword>
<sequence>MEGRTVLPLIATNPPNPLKGLRYVEVETSQFCNRRCGWCPNGHTLARRDKNFMDWSLFEKITAELADCAFDGYFAFHNYNEPLANPRLGEEIRRVRATLPDAQPAIYTNGDLFNRTLLEQMSEDGVRYIRVTRYPTKAHASPDFPALHQYLNKKKLLSGGINWTYKEVRQGLAASWQDPFTGMLVEVIRPQIATYNDRGGTAVVPVVLPRRTEPCQMTSTSLSIDYRGDMKMCCNVVPDQAANHREYVLGNAADHSLAELWNHPLMADWRDRHSRADWTRSPACATCVQALPETRR</sequence>
<evidence type="ECO:0000259" key="6">
    <source>
        <dbReference type="Pfam" id="PF13186"/>
    </source>
</evidence>
<dbReference type="AlphaFoldDB" id="A0A919B246"/>
<dbReference type="PANTHER" id="PTHR11228">
    <property type="entry name" value="RADICAL SAM DOMAIN PROTEIN"/>
    <property type="match status" value="1"/>
</dbReference>
<keyword evidence="2" id="KW-0479">Metal-binding</keyword>
<dbReference type="SUPFAM" id="SSF102114">
    <property type="entry name" value="Radical SAM enzymes"/>
    <property type="match status" value="1"/>
</dbReference>
<dbReference type="Pfam" id="PF04055">
    <property type="entry name" value="Radical_SAM"/>
    <property type="match status" value="1"/>
</dbReference>
<evidence type="ECO:0000259" key="5">
    <source>
        <dbReference type="Pfam" id="PF04055"/>
    </source>
</evidence>
<feature type="domain" description="Radical SAM core" evidence="5">
    <location>
        <begin position="27"/>
        <end position="130"/>
    </location>
</feature>
<organism evidence="7 8">
    <name type="scientific">Streptomyces mashuensis</name>
    <dbReference type="NCBI Taxonomy" id="33904"/>
    <lineage>
        <taxon>Bacteria</taxon>
        <taxon>Bacillati</taxon>
        <taxon>Actinomycetota</taxon>
        <taxon>Actinomycetes</taxon>
        <taxon>Kitasatosporales</taxon>
        <taxon>Streptomycetaceae</taxon>
        <taxon>Streptomyces</taxon>
    </lineage>
</organism>
<dbReference type="InterPro" id="IPR058240">
    <property type="entry name" value="rSAM_sf"/>
</dbReference>
<proteinExistence type="predicted"/>
<dbReference type="InterPro" id="IPR050377">
    <property type="entry name" value="Radical_SAM_PqqE_MftC-like"/>
</dbReference>
<reference evidence="7" key="2">
    <citation type="submission" date="2020-09" db="EMBL/GenBank/DDBJ databases">
        <authorList>
            <person name="Sun Q."/>
            <person name="Ohkuma M."/>
        </authorList>
    </citation>
    <scope>NUCLEOTIDE SEQUENCE</scope>
    <source>
        <strain evidence="7">JCM 4059</strain>
    </source>
</reference>
<dbReference type="CDD" id="cd01335">
    <property type="entry name" value="Radical_SAM"/>
    <property type="match status" value="1"/>
</dbReference>
<dbReference type="EMBL" id="BNBD01000003">
    <property type="protein sequence ID" value="GHF38858.1"/>
    <property type="molecule type" value="Genomic_DNA"/>
</dbReference>
<dbReference type="PANTHER" id="PTHR11228:SF7">
    <property type="entry name" value="PQQA PEPTIDE CYCLASE"/>
    <property type="match status" value="1"/>
</dbReference>
<evidence type="ECO:0000313" key="8">
    <source>
        <dbReference type="Proteomes" id="UP000638313"/>
    </source>
</evidence>
<evidence type="ECO:0000313" key="7">
    <source>
        <dbReference type="EMBL" id="GHF38858.1"/>
    </source>
</evidence>
<dbReference type="Pfam" id="PF13186">
    <property type="entry name" value="SPASM"/>
    <property type="match status" value="1"/>
</dbReference>
<dbReference type="RefSeq" id="WP_190129143.1">
    <property type="nucleotide sequence ID" value="NZ_BNBD01000003.1"/>
</dbReference>
<reference evidence="7" key="1">
    <citation type="journal article" date="2014" name="Int. J. Syst. Evol. Microbiol.">
        <title>Complete genome sequence of Corynebacterium casei LMG S-19264T (=DSM 44701T), isolated from a smear-ripened cheese.</title>
        <authorList>
            <consortium name="US DOE Joint Genome Institute (JGI-PGF)"/>
            <person name="Walter F."/>
            <person name="Albersmeier A."/>
            <person name="Kalinowski J."/>
            <person name="Ruckert C."/>
        </authorList>
    </citation>
    <scope>NUCLEOTIDE SEQUENCE</scope>
    <source>
        <strain evidence="7">JCM 4059</strain>
    </source>
</reference>
<feature type="domain" description="4Fe4S-binding SPASM" evidence="6">
    <location>
        <begin position="215"/>
        <end position="287"/>
    </location>
</feature>
<name>A0A919B246_9ACTN</name>
<evidence type="ECO:0008006" key="9">
    <source>
        <dbReference type="Google" id="ProtNLM"/>
    </source>
</evidence>
<dbReference type="Gene3D" id="3.20.20.70">
    <property type="entry name" value="Aldolase class I"/>
    <property type="match status" value="1"/>
</dbReference>
<evidence type="ECO:0000256" key="1">
    <source>
        <dbReference type="ARBA" id="ARBA00022691"/>
    </source>
</evidence>